<protein>
    <submittedName>
        <fullName evidence="1">Uncharacterized protein</fullName>
    </submittedName>
</protein>
<name>A0AAP0Q5I4_9MAGN</name>
<organism evidence="1 2">
    <name type="scientific">Stephania cephalantha</name>
    <dbReference type="NCBI Taxonomy" id="152367"/>
    <lineage>
        <taxon>Eukaryota</taxon>
        <taxon>Viridiplantae</taxon>
        <taxon>Streptophyta</taxon>
        <taxon>Embryophyta</taxon>
        <taxon>Tracheophyta</taxon>
        <taxon>Spermatophyta</taxon>
        <taxon>Magnoliopsida</taxon>
        <taxon>Ranunculales</taxon>
        <taxon>Menispermaceae</taxon>
        <taxon>Menispermoideae</taxon>
        <taxon>Cissampelideae</taxon>
        <taxon>Stephania</taxon>
    </lineage>
</organism>
<evidence type="ECO:0000313" key="1">
    <source>
        <dbReference type="EMBL" id="KAK9166719.1"/>
    </source>
</evidence>
<accession>A0AAP0Q5I4</accession>
<keyword evidence="2" id="KW-1185">Reference proteome</keyword>
<dbReference type="EMBL" id="JBBNAG010000001">
    <property type="protein sequence ID" value="KAK9166719.1"/>
    <property type="molecule type" value="Genomic_DNA"/>
</dbReference>
<dbReference type="Proteomes" id="UP001419268">
    <property type="component" value="Unassembled WGS sequence"/>
</dbReference>
<reference evidence="1 2" key="1">
    <citation type="submission" date="2024-01" db="EMBL/GenBank/DDBJ databases">
        <title>Genome assemblies of Stephania.</title>
        <authorList>
            <person name="Yang L."/>
        </authorList>
    </citation>
    <scope>NUCLEOTIDE SEQUENCE [LARGE SCALE GENOMIC DNA]</scope>
    <source>
        <strain evidence="1">JXDWG</strain>
        <tissue evidence="1">Leaf</tissue>
    </source>
</reference>
<sequence>MDVMIFTSSIVNNLLTRAWFQFTVVSSIKSLTWFGHPRLINLGLKDVGLGSQGCPAMGIDLPSPIHHIIHLIKRSYPNRRLHHPHEEPLLRLVSKG</sequence>
<evidence type="ECO:0000313" key="2">
    <source>
        <dbReference type="Proteomes" id="UP001419268"/>
    </source>
</evidence>
<proteinExistence type="predicted"/>
<gene>
    <name evidence="1" type="ORF">Scep_001910</name>
</gene>
<comment type="caution">
    <text evidence="1">The sequence shown here is derived from an EMBL/GenBank/DDBJ whole genome shotgun (WGS) entry which is preliminary data.</text>
</comment>
<dbReference type="AlphaFoldDB" id="A0AAP0Q5I4"/>